<sequence>MRARLGSAVDVEKILAKIDGRGYKAYKELKGVRFSVGRLAFEVARVQGDPFAPPSVVRAEAPARCDLPLPAEDYFLRKLYASLRAYSSKMGEGKSGLLAVPKPSNAILRRSSVKCFGNKIAFRIWVGLPSRGRRVLADRASELLLRKLPKAVEEALSRDEDLERWNKVWKVQQEIRKKMAEKGLIAFVADGSVLPRRCGDCEEPLEGAVPFESPPSLRVEIETNEGPISGMGVRKGITSVTGPAFHGKTTLIEALAKGVWDHIPGDGREFVLSDKNMFYVRSEDGRRVAGVDVSTFIKLEGSERFSTDDASGATSAAASFQEAVEAGSRALIIDEDYTATNFLHFDERLNEIYDIKTVETLSEKLESLKEFGLSLVLVSGGSAPVVARSDTVIYMKNYKPHDVTERAKRIEVRAPPSEYSPPRARELRRPGAEKVKVRGPWLESKSWKSPVKTEANVHLEEEGQLNFLAKLLERPFSGKLRDLRVPDPWDACAGPECSEVRALDLAFVINRAPDLEAVSWEAMTTLGRQRAPRE</sequence>
<organism evidence="3 4">
    <name type="scientific">Ignicoccus hospitalis (strain KIN4/I / DSM 18386 / JCM 14125)</name>
    <dbReference type="NCBI Taxonomy" id="453591"/>
    <lineage>
        <taxon>Archaea</taxon>
        <taxon>Thermoproteota</taxon>
        <taxon>Thermoprotei</taxon>
        <taxon>Desulfurococcales</taxon>
        <taxon>Desulfurococcaceae</taxon>
        <taxon>Ignicoccus</taxon>
    </lineage>
</organism>
<dbReference type="PANTHER" id="PTHR38149:SF1">
    <property type="entry name" value="ATPASE"/>
    <property type="match status" value="1"/>
</dbReference>
<dbReference type="Pfam" id="PF09818">
    <property type="entry name" value="ABC_ATPase"/>
    <property type="match status" value="1"/>
</dbReference>
<dbReference type="RefSeq" id="WP_011998527.1">
    <property type="nucleotide sequence ID" value="NC_009776.1"/>
</dbReference>
<dbReference type="OrthoDB" id="18388at2157"/>
<name>A8A9S3_IGNH4</name>
<dbReference type="KEGG" id="iho:Igni_0492"/>
<dbReference type="GeneID" id="5562014"/>
<keyword evidence="4" id="KW-1185">Reference proteome</keyword>
<feature type="domain" description="ATPase of the ABC class C-terminal" evidence="1">
    <location>
        <begin position="159"/>
        <end position="423"/>
    </location>
</feature>
<evidence type="ECO:0000313" key="4">
    <source>
        <dbReference type="Proteomes" id="UP000000262"/>
    </source>
</evidence>
<dbReference type="InterPro" id="IPR046833">
    <property type="entry name" value="ABC_N"/>
</dbReference>
<evidence type="ECO:0000259" key="2">
    <source>
        <dbReference type="Pfam" id="PF20446"/>
    </source>
</evidence>
<protein>
    <submittedName>
        <fullName evidence="3">ATPase of the ABC class-like protein</fullName>
    </submittedName>
</protein>
<reference evidence="3 4" key="1">
    <citation type="journal article" date="2008" name="Genome Biol.">
        <title>A genomic analysis of the archaeal system Ignicoccus hospitalis-Nanoarchaeum equitans.</title>
        <authorList>
            <person name="Podar M."/>
            <person name="Anderson I."/>
            <person name="Makarova K.S."/>
            <person name="Elkins J.G."/>
            <person name="Ivanova N."/>
            <person name="Wall M.A."/>
            <person name="Lykidis A."/>
            <person name="Mavromatis K."/>
            <person name="Sun H."/>
            <person name="Hudson M.E."/>
            <person name="Chen W."/>
            <person name="Deciu C."/>
            <person name="Hutchison D."/>
            <person name="Eads J.R."/>
            <person name="Anderson A."/>
            <person name="Fernandes F."/>
            <person name="Szeto E."/>
            <person name="Lapidus A."/>
            <person name="Kyrpides N.C."/>
            <person name="Saier M.H.Jr."/>
            <person name="Richardson P.M."/>
            <person name="Rachel R."/>
            <person name="Huber H."/>
            <person name="Eisen J.A."/>
            <person name="Koonin E.V."/>
            <person name="Keller M."/>
            <person name="Stetter K.O."/>
        </authorList>
    </citation>
    <scope>NUCLEOTIDE SEQUENCE [LARGE SCALE GENOMIC DNA]</scope>
    <source>
        <strain evidence="4">KIN4/I / DSM 18386 / JCM 14125</strain>
    </source>
</reference>
<dbReference type="EMBL" id="CP000816">
    <property type="protein sequence ID" value="ABU81675.1"/>
    <property type="molecule type" value="Genomic_DNA"/>
</dbReference>
<dbReference type="PhylomeDB" id="A8A9S3"/>
<accession>A8A9S3</accession>
<evidence type="ECO:0000259" key="1">
    <source>
        <dbReference type="Pfam" id="PF09818"/>
    </source>
</evidence>
<dbReference type="AlphaFoldDB" id="A8A9S3"/>
<feature type="domain" description="ATPase of the ABC class N-terminal" evidence="2">
    <location>
        <begin position="9"/>
        <end position="157"/>
    </location>
</feature>
<dbReference type="InterPro" id="IPR046834">
    <property type="entry name" value="ABC_ATPase_C"/>
</dbReference>
<evidence type="ECO:0000313" key="3">
    <source>
        <dbReference type="EMBL" id="ABU81675.1"/>
    </source>
</evidence>
<dbReference type="SUPFAM" id="SSF52540">
    <property type="entry name" value="P-loop containing nucleoside triphosphate hydrolases"/>
    <property type="match status" value="1"/>
</dbReference>
<dbReference type="STRING" id="453591.Igni_0492"/>
<proteinExistence type="predicted"/>
<dbReference type="InterPro" id="IPR027417">
    <property type="entry name" value="P-loop_NTPase"/>
</dbReference>
<dbReference type="Pfam" id="PF20446">
    <property type="entry name" value="ABC_N"/>
    <property type="match status" value="1"/>
</dbReference>
<dbReference type="PANTHER" id="PTHR38149">
    <property type="entry name" value="ATPASE"/>
    <property type="match status" value="1"/>
</dbReference>
<dbReference type="Proteomes" id="UP000000262">
    <property type="component" value="Chromosome"/>
</dbReference>
<dbReference type="eggNOG" id="arCOG01746">
    <property type="taxonomic scope" value="Archaea"/>
</dbReference>
<gene>
    <name evidence="3" type="ordered locus">Igni_0492</name>
</gene>
<dbReference type="InterPro" id="IPR019195">
    <property type="entry name" value="ABC_ATPase_put"/>
</dbReference>
<dbReference type="HOGENOM" id="CLU_021720_2_0_2"/>